<sequence>MNVPRIMVVDDNLVVRSGLISLLEASGFEVVGEAGDGRTALDLAAEVEPDLVLLDVQMPLMDGVTAVKTLSATTRVIMLTYTDDDRVIREAIGNGATGYLVHGTFSADELAAAVRGAISGVHSLSQAAVSALVGGLGGSTGQEADPPAPPPAPEAGARAANRPFDAPDTDRYGLSAREAEVMQLIVQGHSNGEIAGRLFLAEKTVKNHVNRIYAKLGVTSRASAIACWLGTAGSEGR</sequence>
<evidence type="ECO:0000256" key="1">
    <source>
        <dbReference type="ARBA" id="ARBA00022553"/>
    </source>
</evidence>
<keyword evidence="3" id="KW-0238">DNA-binding</keyword>
<evidence type="ECO:0000256" key="3">
    <source>
        <dbReference type="ARBA" id="ARBA00023125"/>
    </source>
</evidence>
<dbReference type="PROSITE" id="PS50110">
    <property type="entry name" value="RESPONSE_REGULATORY"/>
    <property type="match status" value="1"/>
</dbReference>
<dbReference type="PANTHER" id="PTHR43214">
    <property type="entry name" value="TWO-COMPONENT RESPONSE REGULATOR"/>
    <property type="match status" value="1"/>
</dbReference>
<dbReference type="InterPro" id="IPR000792">
    <property type="entry name" value="Tscrpt_reg_LuxR_C"/>
</dbReference>
<dbReference type="InterPro" id="IPR036388">
    <property type="entry name" value="WH-like_DNA-bd_sf"/>
</dbReference>
<dbReference type="PROSITE" id="PS50043">
    <property type="entry name" value="HTH_LUXR_2"/>
    <property type="match status" value="1"/>
</dbReference>
<feature type="domain" description="HTH luxR-type" evidence="7">
    <location>
        <begin position="167"/>
        <end position="232"/>
    </location>
</feature>
<dbReference type="Proteomes" id="UP001569904">
    <property type="component" value="Unassembled WGS sequence"/>
</dbReference>
<dbReference type="PROSITE" id="PS00622">
    <property type="entry name" value="HTH_LUXR_1"/>
    <property type="match status" value="1"/>
</dbReference>
<feature type="compositionally biased region" description="Low complexity" evidence="6">
    <location>
        <begin position="154"/>
        <end position="163"/>
    </location>
</feature>
<dbReference type="InterPro" id="IPR016032">
    <property type="entry name" value="Sig_transdc_resp-reg_C-effctor"/>
</dbReference>
<keyword evidence="1 5" id="KW-0597">Phosphoprotein</keyword>
<evidence type="ECO:0000313" key="10">
    <source>
        <dbReference type="Proteomes" id="UP001569904"/>
    </source>
</evidence>
<dbReference type="SMART" id="SM00448">
    <property type="entry name" value="REC"/>
    <property type="match status" value="1"/>
</dbReference>
<dbReference type="InterPro" id="IPR058245">
    <property type="entry name" value="NreC/VraR/RcsB-like_REC"/>
</dbReference>
<dbReference type="PRINTS" id="PR00038">
    <property type="entry name" value="HTHLUXR"/>
</dbReference>
<keyword evidence="10" id="KW-1185">Reference proteome</keyword>
<gene>
    <name evidence="9" type="ORF">SM436_01115</name>
</gene>
<accession>A0ABV4QNW6</accession>
<keyword evidence="4" id="KW-0804">Transcription</keyword>
<feature type="modified residue" description="4-aspartylphosphate" evidence="5">
    <location>
        <position position="55"/>
    </location>
</feature>
<reference evidence="9 10" key="1">
    <citation type="submission" date="2023-11" db="EMBL/GenBank/DDBJ databases">
        <title>Actinomadura monticuli sp. nov., isolated from volcanic ash.</title>
        <authorList>
            <person name="Lee S.D."/>
            <person name="Yang H."/>
            <person name="Kim I.S."/>
        </authorList>
    </citation>
    <scope>NUCLEOTIDE SEQUENCE [LARGE SCALE GENOMIC DNA]</scope>
    <source>
        <strain evidence="9 10">DSM 45346</strain>
    </source>
</reference>
<feature type="region of interest" description="Disordered" evidence="6">
    <location>
        <begin position="138"/>
        <end position="165"/>
    </location>
</feature>
<evidence type="ECO:0000259" key="7">
    <source>
        <dbReference type="PROSITE" id="PS50043"/>
    </source>
</evidence>
<dbReference type="EMBL" id="JAXCEH010000001">
    <property type="protein sequence ID" value="MFA1552280.1"/>
    <property type="molecule type" value="Genomic_DNA"/>
</dbReference>
<evidence type="ECO:0000313" key="9">
    <source>
        <dbReference type="EMBL" id="MFA1552280.1"/>
    </source>
</evidence>
<dbReference type="Gene3D" id="1.10.10.10">
    <property type="entry name" value="Winged helix-like DNA-binding domain superfamily/Winged helix DNA-binding domain"/>
    <property type="match status" value="1"/>
</dbReference>
<dbReference type="PANTHER" id="PTHR43214:SF24">
    <property type="entry name" value="TRANSCRIPTIONAL REGULATORY PROTEIN NARL-RELATED"/>
    <property type="match status" value="1"/>
</dbReference>
<protein>
    <submittedName>
        <fullName evidence="9">Response regulator transcription factor</fullName>
    </submittedName>
</protein>
<feature type="domain" description="Response regulatory" evidence="8">
    <location>
        <begin position="5"/>
        <end position="117"/>
    </location>
</feature>
<keyword evidence="2" id="KW-0805">Transcription regulation</keyword>
<dbReference type="SUPFAM" id="SSF52172">
    <property type="entry name" value="CheY-like"/>
    <property type="match status" value="1"/>
</dbReference>
<dbReference type="RefSeq" id="WP_371938563.1">
    <property type="nucleotide sequence ID" value="NZ_JAXCEH010000001.1"/>
</dbReference>
<dbReference type="InterPro" id="IPR039420">
    <property type="entry name" value="WalR-like"/>
</dbReference>
<evidence type="ECO:0000256" key="6">
    <source>
        <dbReference type="SAM" id="MobiDB-lite"/>
    </source>
</evidence>
<dbReference type="Pfam" id="PF00196">
    <property type="entry name" value="GerE"/>
    <property type="match status" value="1"/>
</dbReference>
<dbReference type="InterPro" id="IPR011006">
    <property type="entry name" value="CheY-like_superfamily"/>
</dbReference>
<evidence type="ECO:0000256" key="2">
    <source>
        <dbReference type="ARBA" id="ARBA00023015"/>
    </source>
</evidence>
<proteinExistence type="predicted"/>
<dbReference type="SUPFAM" id="SSF46894">
    <property type="entry name" value="C-terminal effector domain of the bipartite response regulators"/>
    <property type="match status" value="1"/>
</dbReference>
<dbReference type="Pfam" id="PF00072">
    <property type="entry name" value="Response_reg"/>
    <property type="match status" value="1"/>
</dbReference>
<dbReference type="Gene3D" id="3.40.50.2300">
    <property type="match status" value="1"/>
</dbReference>
<evidence type="ECO:0000256" key="4">
    <source>
        <dbReference type="ARBA" id="ARBA00023163"/>
    </source>
</evidence>
<evidence type="ECO:0000256" key="5">
    <source>
        <dbReference type="PROSITE-ProRule" id="PRU00169"/>
    </source>
</evidence>
<dbReference type="InterPro" id="IPR001789">
    <property type="entry name" value="Sig_transdc_resp-reg_receiver"/>
</dbReference>
<dbReference type="CDD" id="cd06170">
    <property type="entry name" value="LuxR_C_like"/>
    <property type="match status" value="1"/>
</dbReference>
<comment type="caution">
    <text evidence="9">The sequence shown here is derived from an EMBL/GenBank/DDBJ whole genome shotgun (WGS) entry which is preliminary data.</text>
</comment>
<organism evidence="9 10">
    <name type="scientific">Actinomadura chokoriensis</name>
    <dbReference type="NCBI Taxonomy" id="454156"/>
    <lineage>
        <taxon>Bacteria</taxon>
        <taxon>Bacillati</taxon>
        <taxon>Actinomycetota</taxon>
        <taxon>Actinomycetes</taxon>
        <taxon>Streptosporangiales</taxon>
        <taxon>Thermomonosporaceae</taxon>
        <taxon>Actinomadura</taxon>
    </lineage>
</organism>
<dbReference type="SMART" id="SM00421">
    <property type="entry name" value="HTH_LUXR"/>
    <property type="match status" value="1"/>
</dbReference>
<name>A0ABV4QNW6_9ACTN</name>
<evidence type="ECO:0000259" key="8">
    <source>
        <dbReference type="PROSITE" id="PS50110"/>
    </source>
</evidence>
<dbReference type="CDD" id="cd17535">
    <property type="entry name" value="REC_NarL-like"/>
    <property type="match status" value="1"/>
</dbReference>